<comment type="caution">
    <text evidence="1">The sequence shown here is derived from an EMBL/GenBank/DDBJ whole genome shotgun (WGS) entry which is preliminary data.</text>
</comment>
<proteinExistence type="predicted"/>
<dbReference type="Proteomes" id="UP001165186">
    <property type="component" value="Unassembled WGS sequence"/>
</dbReference>
<evidence type="ECO:0000313" key="2">
    <source>
        <dbReference type="Proteomes" id="UP001165186"/>
    </source>
</evidence>
<organism evidence="1 2">
    <name type="scientific">Neofusicoccum parvum</name>
    <dbReference type="NCBI Taxonomy" id="310453"/>
    <lineage>
        <taxon>Eukaryota</taxon>
        <taxon>Fungi</taxon>
        <taxon>Dikarya</taxon>
        <taxon>Ascomycota</taxon>
        <taxon>Pezizomycotina</taxon>
        <taxon>Dothideomycetes</taxon>
        <taxon>Dothideomycetes incertae sedis</taxon>
        <taxon>Botryosphaeriales</taxon>
        <taxon>Botryosphaeriaceae</taxon>
        <taxon>Neofusicoccum</taxon>
    </lineage>
</organism>
<keyword evidence="2" id="KW-1185">Reference proteome</keyword>
<protein>
    <submittedName>
        <fullName evidence="1">Shugoshin</fullName>
    </submittedName>
</protein>
<reference evidence="1" key="1">
    <citation type="submission" date="2024-09" db="EMBL/GenBank/DDBJ databases">
        <title>Draft Genome Sequences of Neofusicoccum parvum.</title>
        <authorList>
            <person name="Ashida A."/>
            <person name="Camagna M."/>
            <person name="Tanaka A."/>
            <person name="Takemoto D."/>
        </authorList>
    </citation>
    <scope>NUCLEOTIDE SEQUENCE</scope>
    <source>
        <strain evidence="1">PPO83</strain>
    </source>
</reference>
<evidence type="ECO:0000313" key="1">
    <source>
        <dbReference type="EMBL" id="GME26848.1"/>
    </source>
</evidence>
<sequence>MARLNEAPPPAESVDQLKRRFIRQNRELAKNNSAQSVRIRALETEQARLLAENLSLREQIIQLQTELEHNKGHNAVQQITSVKDKLESKLLEIGGLVAELNSIHKPSSKARLSEAAPSRATEHFEWRRAMKEQAGEQDDDEILPTIREDKYFPRRTLDTEELRAVLTDAAEESPDLGPPPVAHFTDEDPIKFDPKPAIEDENDDMEVDQKDEEPLPATLSVNLETRKKRRDSSKLDLRKMSVFQSPGEDDTARASESEDSQPSKMGKKRKLSATAEDTNGEAGEKDYRDDFRFSRRSGDRDNRQPLETSHKQNTKLDPTMAAERKALGDKTNTSPKKVQKSDSKSDPKSSIKKLEFPKETARNRVRERKSRSSMVKIAPAETNGIVETVDVEIEEPEQPEQPELPPKTPAGLDLFSPASTEPSAARQESRDTPPPGDLGSSNSDATAGGRPSRRARSQVNYAEPSLVSKMRRPDKKLADAVVDSRRSLDPQPDQSHSGPNSSNAMRTVVIKKERTDDQNSAWKSLPASSEQHEPHSPLSNKTAAAQLASESQTKEPESNDPRQADEKPTKSATAVKDLLASSTNGASRRRTTAKSSSNDSVAAAERKDRPDLAIFDFNVTDPSPADDSDAPSTNGTNAEQIMKSSRALAAKTAAASSRRHSSIISTKDRESSSSGPAPSKTVSFSDESGRKGRSERSSARRRSMML</sequence>
<name>A0ACB5S266_9PEZI</name>
<accession>A0ACB5S266</accession>
<dbReference type="EMBL" id="BSXG01000031">
    <property type="protein sequence ID" value="GME26848.1"/>
    <property type="molecule type" value="Genomic_DNA"/>
</dbReference>
<gene>
    <name evidence="1" type="primary">g12646</name>
    <name evidence="1" type="ORF">NpPPO83_00012646</name>
</gene>